<dbReference type="HOGENOM" id="CLU_052779_1_0_9"/>
<dbReference type="InterPro" id="IPR042206">
    <property type="entry name" value="CRISPR-assoc_Cas1_C"/>
</dbReference>
<dbReference type="EC" id="3.1.-.-" evidence="10"/>
<evidence type="ECO:0000256" key="4">
    <source>
        <dbReference type="ARBA" id="ARBA00022801"/>
    </source>
</evidence>
<dbReference type="OrthoDB" id="9803119at2"/>
<dbReference type="eggNOG" id="COG1518">
    <property type="taxonomic scope" value="Bacteria"/>
</dbReference>
<keyword evidence="4 10" id="KW-0378">Hydrolase</keyword>
<dbReference type="GO" id="GO:0043571">
    <property type="term" value="P:maintenance of CRISPR repeat elements"/>
    <property type="evidence" value="ECO:0007669"/>
    <property type="project" value="UniProtKB-UniRule"/>
</dbReference>
<comment type="subunit">
    <text evidence="9 10">Homodimer, forms a heterotetramer with a Cas2 homodimer.</text>
</comment>
<accession>M1E9I4</accession>
<evidence type="ECO:0000256" key="5">
    <source>
        <dbReference type="ARBA" id="ARBA00022842"/>
    </source>
</evidence>
<keyword evidence="5 10" id="KW-0460">Magnesium</keyword>
<keyword evidence="12" id="KW-1185">Reference proteome</keyword>
<evidence type="ECO:0000256" key="10">
    <source>
        <dbReference type="HAMAP-Rule" id="MF_01470"/>
    </source>
</evidence>
<dbReference type="Pfam" id="PF01867">
    <property type="entry name" value="Cas_Cas1"/>
    <property type="match status" value="1"/>
</dbReference>
<reference evidence="11 12" key="1">
    <citation type="submission" date="2011-04" db="EMBL/GenBank/DDBJ databases">
        <title>The complete genome of Thermodesulfobium narugense DSM 14796.</title>
        <authorList>
            <consortium name="US DOE Joint Genome Institute (JGI-PGF)"/>
            <person name="Lucas S."/>
            <person name="Han J."/>
            <person name="Lapidus A."/>
            <person name="Bruce D."/>
            <person name="Goodwin L."/>
            <person name="Pitluck S."/>
            <person name="Peters L."/>
            <person name="Kyrpides N."/>
            <person name="Mavromatis K."/>
            <person name="Pagani I."/>
            <person name="Ivanova N."/>
            <person name="Ovchinnikova G."/>
            <person name="Zhang X."/>
            <person name="Saunders L."/>
            <person name="Detter J.C."/>
            <person name="Tapia R."/>
            <person name="Han C."/>
            <person name="Land M."/>
            <person name="Hauser L."/>
            <person name="Markowitz V."/>
            <person name="Cheng J.-F."/>
            <person name="Hugenholtz P."/>
            <person name="Woyke T."/>
            <person name="Wu D."/>
            <person name="Spring S."/>
            <person name="Schroeder M."/>
            <person name="Brambilla E."/>
            <person name="Klenk H.-P."/>
            <person name="Eisen J.A."/>
        </authorList>
    </citation>
    <scope>NUCLEOTIDE SEQUENCE [LARGE SCALE GENOMIC DNA]</scope>
    <source>
        <strain evidence="11 12">DSM 14796</strain>
    </source>
</reference>
<dbReference type="PANTHER" id="PTHR34353">
    <property type="entry name" value="CRISPR-ASSOCIATED ENDONUCLEASE CAS1 1"/>
    <property type="match status" value="1"/>
</dbReference>
<keyword evidence="8 10" id="KW-0464">Manganese</keyword>
<evidence type="ECO:0000313" key="12">
    <source>
        <dbReference type="Proteomes" id="UP000011765"/>
    </source>
</evidence>
<dbReference type="Proteomes" id="UP000011765">
    <property type="component" value="Chromosome"/>
</dbReference>
<comment type="function">
    <text evidence="10">CRISPR (clustered regularly interspaced short palindromic repeat), is an adaptive immune system that provides protection against mobile genetic elements (viruses, transposable elements and conjugative plasmids). CRISPR clusters contain spacers, sequences complementary to antecedent mobile elements, and target invading nucleic acids. CRISPR clusters are transcribed and processed into CRISPR RNA (crRNA). Acts as a dsDNA endonuclease. Involved in the integration of spacer DNA into the CRISPR cassette.</text>
</comment>
<dbReference type="EMBL" id="CP002690">
    <property type="protein sequence ID" value="AEE15334.1"/>
    <property type="molecule type" value="Genomic_DNA"/>
</dbReference>
<keyword evidence="1 10" id="KW-0540">Nuclease</keyword>
<feature type="binding site" evidence="10">
    <location>
        <position position="157"/>
    </location>
    <ligand>
        <name>Mn(2+)</name>
        <dbReference type="ChEBI" id="CHEBI:29035"/>
    </ligand>
</feature>
<evidence type="ECO:0000256" key="1">
    <source>
        <dbReference type="ARBA" id="ARBA00022722"/>
    </source>
</evidence>
<proteinExistence type="inferred from homology"/>
<evidence type="ECO:0000256" key="3">
    <source>
        <dbReference type="ARBA" id="ARBA00022759"/>
    </source>
</evidence>
<dbReference type="PANTHER" id="PTHR34353:SF2">
    <property type="entry name" value="CRISPR-ASSOCIATED ENDONUCLEASE CAS1 1"/>
    <property type="match status" value="1"/>
</dbReference>
<feature type="binding site" evidence="10">
    <location>
        <position position="223"/>
    </location>
    <ligand>
        <name>Mn(2+)</name>
        <dbReference type="ChEBI" id="CHEBI:29035"/>
    </ligand>
</feature>
<dbReference type="CDD" id="cd09634">
    <property type="entry name" value="Cas1_I-II-III"/>
    <property type="match status" value="1"/>
</dbReference>
<sequence>MILYIVEHGTRIHKDLDRFDIFRGSELIRSYPASQIESIVIMANASFTPHAINYILKNNIDAVFLSSKGLYRGRLVGGMPRNVELRIKQFKLYMNEKFKVEFSKKIVFGKANNCKYLLQRYNWERRNSKVKDCIIKIKSLIAKLEFTDDIDQIRGIEGKIASIYFEALANLFIHKEFKFFGRNRRPPLDPINALMSFLYVLLYQRVESVLYECSLDPYLGFFHTTDYSKPSLALDLMEEFRALVDGLVLRLINKNIFSSEDFWYKEEYLEDDNAKEVNSVEAVYLNIEGVKKALVYFQELLEKNKYISTLGNNINLFQIIREQARIFVRCLSENETYKPFIQKQ</sequence>
<keyword evidence="7 10" id="KW-0238">DNA-binding</keyword>
<dbReference type="GO" id="GO:0004519">
    <property type="term" value="F:endonuclease activity"/>
    <property type="evidence" value="ECO:0007669"/>
    <property type="project" value="UniProtKB-UniRule"/>
</dbReference>
<evidence type="ECO:0000313" key="11">
    <source>
        <dbReference type="EMBL" id="AEE15334.1"/>
    </source>
</evidence>
<dbReference type="InterPro" id="IPR050646">
    <property type="entry name" value="Cas1"/>
</dbReference>
<evidence type="ECO:0000256" key="7">
    <source>
        <dbReference type="ARBA" id="ARBA00023125"/>
    </source>
</evidence>
<dbReference type="InterPro" id="IPR002729">
    <property type="entry name" value="CRISPR-assoc_Cas1"/>
</dbReference>
<dbReference type="GO" id="GO:0051607">
    <property type="term" value="P:defense response to virus"/>
    <property type="evidence" value="ECO:0007669"/>
    <property type="project" value="UniProtKB-UniRule"/>
</dbReference>
<comment type="similarity">
    <text evidence="10">Belongs to the CRISPR-associated endonuclease Cas1 family.</text>
</comment>
<comment type="cofactor">
    <cofactor evidence="10">
        <name>Mg(2+)</name>
        <dbReference type="ChEBI" id="CHEBI:18420"/>
    </cofactor>
    <cofactor evidence="10">
        <name>Mn(2+)</name>
        <dbReference type="ChEBI" id="CHEBI:29035"/>
    </cofactor>
</comment>
<evidence type="ECO:0000256" key="8">
    <source>
        <dbReference type="ARBA" id="ARBA00023211"/>
    </source>
</evidence>
<protein>
    <recommendedName>
        <fullName evidence="10">CRISPR-associated endonuclease Cas1</fullName>
        <ecNumber evidence="10">3.1.-.-</ecNumber>
    </recommendedName>
</protein>
<name>M1E9I4_9BACT</name>
<dbReference type="GO" id="GO:0016787">
    <property type="term" value="F:hydrolase activity"/>
    <property type="evidence" value="ECO:0007669"/>
    <property type="project" value="UniProtKB-KW"/>
</dbReference>
<dbReference type="RefSeq" id="WP_013757054.1">
    <property type="nucleotide sequence ID" value="NC_015499.1"/>
</dbReference>
<feature type="binding site" evidence="10">
    <location>
        <position position="238"/>
    </location>
    <ligand>
        <name>Mn(2+)</name>
        <dbReference type="ChEBI" id="CHEBI:29035"/>
    </ligand>
</feature>
<dbReference type="Gene3D" id="1.20.120.920">
    <property type="entry name" value="CRISPR-associated endonuclease Cas1, C-terminal domain"/>
    <property type="match status" value="1"/>
</dbReference>
<dbReference type="AlphaFoldDB" id="M1E9I4"/>
<evidence type="ECO:0000256" key="9">
    <source>
        <dbReference type="ARBA" id="ARBA00038592"/>
    </source>
</evidence>
<keyword evidence="6 10" id="KW-0051">Antiviral defense</keyword>
<dbReference type="NCBIfam" id="TIGR00287">
    <property type="entry name" value="cas1"/>
    <property type="match status" value="1"/>
</dbReference>
<keyword evidence="3 10" id="KW-0255">Endonuclease</keyword>
<dbReference type="GO" id="GO:0003677">
    <property type="term" value="F:DNA binding"/>
    <property type="evidence" value="ECO:0007669"/>
    <property type="project" value="UniProtKB-KW"/>
</dbReference>
<dbReference type="STRING" id="747365.Thena_1727"/>
<evidence type="ECO:0000256" key="6">
    <source>
        <dbReference type="ARBA" id="ARBA00023118"/>
    </source>
</evidence>
<gene>
    <name evidence="10" type="primary">cas1</name>
    <name evidence="11" type="ORF">Thena_1727</name>
</gene>
<keyword evidence="2 10" id="KW-0479">Metal-binding</keyword>
<dbReference type="InterPro" id="IPR042211">
    <property type="entry name" value="CRISPR-assoc_Cas1_N"/>
</dbReference>
<dbReference type="Gene3D" id="3.100.10.20">
    <property type="entry name" value="CRISPR-associated endonuclease Cas1, N-terminal domain"/>
    <property type="match status" value="1"/>
</dbReference>
<evidence type="ECO:0000256" key="2">
    <source>
        <dbReference type="ARBA" id="ARBA00022723"/>
    </source>
</evidence>
<dbReference type="HAMAP" id="MF_01470">
    <property type="entry name" value="Cas1"/>
    <property type="match status" value="1"/>
</dbReference>
<dbReference type="GO" id="GO:0046872">
    <property type="term" value="F:metal ion binding"/>
    <property type="evidence" value="ECO:0007669"/>
    <property type="project" value="UniProtKB-UniRule"/>
</dbReference>
<dbReference type="KEGG" id="tnr:Thena_1727"/>
<organism evidence="11 12">
    <name type="scientific">Thermodesulfobium narugense DSM 14796</name>
    <dbReference type="NCBI Taxonomy" id="747365"/>
    <lineage>
        <taxon>Bacteria</taxon>
        <taxon>Pseudomonadati</taxon>
        <taxon>Thermodesulfobiota</taxon>
        <taxon>Thermodesulfobiia</taxon>
        <taxon>Thermodesulfobiales</taxon>
        <taxon>Thermodesulfobiaceae</taxon>
        <taxon>Thermodesulfobium</taxon>
    </lineage>
</organism>